<feature type="transmembrane region" description="Helical" evidence="6">
    <location>
        <begin position="49"/>
        <end position="74"/>
    </location>
</feature>
<dbReference type="AlphaFoldDB" id="A0A2I2GF16"/>
<name>A0A2I2GF16_9EURO</name>
<comment type="similarity">
    <text evidence="2">Belongs to the amino acid/polyamine transporter 2 family.</text>
</comment>
<feature type="transmembrane region" description="Helical" evidence="6">
    <location>
        <begin position="271"/>
        <end position="292"/>
    </location>
</feature>
<comment type="subcellular location">
    <subcellularLocation>
        <location evidence="1">Membrane</location>
        <topology evidence="1">Multi-pass membrane protein</topology>
    </subcellularLocation>
</comment>
<dbReference type="GO" id="GO:0015179">
    <property type="term" value="F:L-amino acid transmembrane transporter activity"/>
    <property type="evidence" value="ECO:0007669"/>
    <property type="project" value="TreeGrafter"/>
</dbReference>
<dbReference type="Pfam" id="PF01490">
    <property type="entry name" value="Aa_trans"/>
    <property type="match status" value="1"/>
</dbReference>
<gene>
    <name evidence="8" type="ORF">P170DRAFT_400358</name>
</gene>
<dbReference type="OrthoDB" id="40134at2759"/>
<feature type="transmembrane region" description="Helical" evidence="6">
    <location>
        <begin position="385"/>
        <end position="405"/>
    </location>
</feature>
<evidence type="ECO:0000313" key="9">
    <source>
        <dbReference type="Proteomes" id="UP000234275"/>
    </source>
</evidence>
<sequence length="467" mass="49768">MSEKKKFQSDPEGVAAALSPTGQVIEEKGTEHDAVFGEITEAGPNYRNVGWIGTTALMMKTQIGLGVLSLPLAFHTLGLIPGIIVILAIAGITTWADWMIGVFKLRHPQIYGIDDLGRIMFGTIGYEILGAAFCLYVIFVAGSAILSISIAFNALSTHAVCTAIFVVIAAVIGFIFSSIETLGRISWLAWVGALSIIVAAVFVVTIGVGVQGHPPPQGGVIIQSDYKLFNNPEFSSAISAVCTIVFAYSGTPAFFNIVAEMRDPRDYPKSLMICQGTVTIVYIIIGTVVYFYCGSHVASPALGSAGPVIEKVAYGIALPGLIVSAVIYLHLSAKHIFIRILRGSVHLSTHTPIHWITWLSSTFTVTLVAYLIASGIPVFDNLVSLIGALLGSFLTFQPIGCMWMYDHWKAARTAAWKFGMGWSSFVIISGTFLMIAGTYGSIVAIIESYNESGGSAAWSCADNSGSG</sequence>
<evidence type="ECO:0000256" key="5">
    <source>
        <dbReference type="ARBA" id="ARBA00023136"/>
    </source>
</evidence>
<feature type="domain" description="Amino acid transporter transmembrane" evidence="7">
    <location>
        <begin position="49"/>
        <end position="442"/>
    </location>
</feature>
<comment type="caution">
    <text evidence="8">The sequence shown here is derived from an EMBL/GenBank/DDBJ whole genome shotgun (WGS) entry which is preliminary data.</text>
</comment>
<organism evidence="8 9">
    <name type="scientific">Aspergillus steynii IBT 23096</name>
    <dbReference type="NCBI Taxonomy" id="1392250"/>
    <lineage>
        <taxon>Eukaryota</taxon>
        <taxon>Fungi</taxon>
        <taxon>Dikarya</taxon>
        <taxon>Ascomycota</taxon>
        <taxon>Pezizomycotina</taxon>
        <taxon>Eurotiomycetes</taxon>
        <taxon>Eurotiomycetidae</taxon>
        <taxon>Eurotiales</taxon>
        <taxon>Aspergillaceae</taxon>
        <taxon>Aspergillus</taxon>
        <taxon>Aspergillus subgen. Circumdati</taxon>
    </lineage>
</organism>
<dbReference type="PANTHER" id="PTHR22950:SF683">
    <property type="entry name" value="AMINO ACID TRANSPORTER (EUROFUNG)"/>
    <property type="match status" value="1"/>
</dbReference>
<feature type="transmembrane region" description="Helical" evidence="6">
    <location>
        <begin position="425"/>
        <end position="446"/>
    </location>
</feature>
<reference evidence="8 9" key="1">
    <citation type="submission" date="2016-12" db="EMBL/GenBank/DDBJ databases">
        <title>The genomes of Aspergillus section Nigri reveals drivers in fungal speciation.</title>
        <authorList>
            <consortium name="DOE Joint Genome Institute"/>
            <person name="Vesth T.C."/>
            <person name="Nybo J."/>
            <person name="Theobald S."/>
            <person name="Brandl J."/>
            <person name="Frisvad J.C."/>
            <person name="Nielsen K.F."/>
            <person name="Lyhne E.K."/>
            <person name="Kogle M.E."/>
            <person name="Kuo A."/>
            <person name="Riley R."/>
            <person name="Clum A."/>
            <person name="Nolan M."/>
            <person name="Lipzen A."/>
            <person name="Salamov A."/>
            <person name="Henrissat B."/>
            <person name="Wiebenga A."/>
            <person name="De Vries R.P."/>
            <person name="Grigoriev I.V."/>
            <person name="Mortensen U.H."/>
            <person name="Andersen M.R."/>
            <person name="Baker S.E."/>
        </authorList>
    </citation>
    <scope>NUCLEOTIDE SEQUENCE [LARGE SCALE GENOMIC DNA]</scope>
    <source>
        <strain evidence="8 9">IBT 23096</strain>
    </source>
</reference>
<dbReference type="Gene3D" id="1.20.1740.10">
    <property type="entry name" value="Amino acid/polyamine transporter I"/>
    <property type="match status" value="1"/>
</dbReference>
<feature type="transmembrane region" description="Helical" evidence="6">
    <location>
        <begin position="352"/>
        <end position="373"/>
    </location>
</feature>
<dbReference type="GO" id="GO:0016020">
    <property type="term" value="C:membrane"/>
    <property type="evidence" value="ECO:0007669"/>
    <property type="project" value="UniProtKB-SubCell"/>
</dbReference>
<keyword evidence="3 6" id="KW-0812">Transmembrane</keyword>
<evidence type="ECO:0000313" key="8">
    <source>
        <dbReference type="EMBL" id="PLB51466.1"/>
    </source>
</evidence>
<dbReference type="VEuPathDB" id="FungiDB:P170DRAFT_400358"/>
<dbReference type="STRING" id="1392250.A0A2I2GF16"/>
<dbReference type="Proteomes" id="UP000234275">
    <property type="component" value="Unassembled WGS sequence"/>
</dbReference>
<evidence type="ECO:0000256" key="1">
    <source>
        <dbReference type="ARBA" id="ARBA00004141"/>
    </source>
</evidence>
<feature type="transmembrane region" description="Helical" evidence="6">
    <location>
        <begin position="80"/>
        <end position="103"/>
    </location>
</feature>
<feature type="transmembrane region" description="Helical" evidence="6">
    <location>
        <begin position="188"/>
        <end position="210"/>
    </location>
</feature>
<keyword evidence="9" id="KW-1185">Reference proteome</keyword>
<protein>
    <submittedName>
        <fullName evidence="8">Putative amino acid transporter</fullName>
    </submittedName>
</protein>
<feature type="transmembrane region" description="Helical" evidence="6">
    <location>
        <begin position="237"/>
        <end position="259"/>
    </location>
</feature>
<feature type="transmembrane region" description="Helical" evidence="6">
    <location>
        <begin position="124"/>
        <end position="151"/>
    </location>
</feature>
<proteinExistence type="inferred from homology"/>
<evidence type="ECO:0000256" key="3">
    <source>
        <dbReference type="ARBA" id="ARBA00022692"/>
    </source>
</evidence>
<keyword evidence="5 6" id="KW-0472">Membrane</keyword>
<keyword evidence="4 6" id="KW-1133">Transmembrane helix</keyword>
<dbReference type="FunFam" id="1.20.1740.10:FF:000039">
    <property type="entry name" value="Neutral amino acid transporter (Eurofung)"/>
    <property type="match status" value="1"/>
</dbReference>
<dbReference type="EMBL" id="MSFO01000002">
    <property type="protein sequence ID" value="PLB51466.1"/>
    <property type="molecule type" value="Genomic_DNA"/>
</dbReference>
<evidence type="ECO:0000256" key="4">
    <source>
        <dbReference type="ARBA" id="ARBA00022989"/>
    </source>
</evidence>
<feature type="transmembrane region" description="Helical" evidence="6">
    <location>
        <begin position="157"/>
        <end position="176"/>
    </location>
</feature>
<evidence type="ECO:0000256" key="2">
    <source>
        <dbReference type="ARBA" id="ARBA00008066"/>
    </source>
</evidence>
<dbReference type="InterPro" id="IPR013057">
    <property type="entry name" value="AA_transpt_TM"/>
</dbReference>
<dbReference type="GeneID" id="36554021"/>
<feature type="transmembrane region" description="Helical" evidence="6">
    <location>
        <begin position="312"/>
        <end position="331"/>
    </location>
</feature>
<dbReference type="RefSeq" id="XP_024706768.1">
    <property type="nucleotide sequence ID" value="XM_024846322.1"/>
</dbReference>
<accession>A0A2I2GF16</accession>
<evidence type="ECO:0000259" key="7">
    <source>
        <dbReference type="Pfam" id="PF01490"/>
    </source>
</evidence>
<dbReference type="PANTHER" id="PTHR22950">
    <property type="entry name" value="AMINO ACID TRANSPORTER"/>
    <property type="match status" value="1"/>
</dbReference>
<evidence type="ECO:0000256" key="6">
    <source>
        <dbReference type="SAM" id="Phobius"/>
    </source>
</evidence>